<protein>
    <submittedName>
        <fullName evidence="1">Uncharacterized protein</fullName>
    </submittedName>
</protein>
<dbReference type="AlphaFoldDB" id="A0A7C1BG20"/>
<proteinExistence type="predicted"/>
<dbReference type="Proteomes" id="UP000885931">
    <property type="component" value="Unassembled WGS sequence"/>
</dbReference>
<gene>
    <name evidence="1" type="ORF">ENG67_00400</name>
</gene>
<comment type="caution">
    <text evidence="1">The sequence shown here is derived from an EMBL/GenBank/DDBJ whole genome shotgun (WGS) entry which is preliminary data.</text>
</comment>
<reference evidence="1" key="1">
    <citation type="journal article" date="2020" name="mSystems">
        <title>Genome- and Community-Level Interaction Insights into Carbon Utilization and Element Cycling Functions of Hydrothermarchaeota in Hydrothermal Sediment.</title>
        <authorList>
            <person name="Zhou Z."/>
            <person name="Liu Y."/>
            <person name="Xu W."/>
            <person name="Pan J."/>
            <person name="Luo Z.H."/>
            <person name="Li M."/>
        </authorList>
    </citation>
    <scope>NUCLEOTIDE SEQUENCE [LARGE SCALE GENOMIC DNA]</scope>
    <source>
        <strain evidence="1">HyVt-237</strain>
    </source>
</reference>
<accession>A0A7C1BG20</accession>
<sequence length="115" mass="13073">MGIVLALLALLPFTSPSGGYRDMSKFRPRYSISTFYSSRGFMAFDTRVSFPETKGFRLTLGLINYENFGKKNPLRNRNFGLLDLSYRKELGFLSLSARIRYLAPLGERATGRSPF</sequence>
<name>A0A7C1BG20_UNCW3</name>
<dbReference type="EMBL" id="DRBW01000017">
    <property type="protein sequence ID" value="HDM89652.1"/>
    <property type="molecule type" value="Genomic_DNA"/>
</dbReference>
<evidence type="ECO:0000313" key="1">
    <source>
        <dbReference type="EMBL" id="HDM89652.1"/>
    </source>
</evidence>
<organism evidence="1">
    <name type="scientific">candidate division WOR-3 bacterium</name>
    <dbReference type="NCBI Taxonomy" id="2052148"/>
    <lineage>
        <taxon>Bacteria</taxon>
        <taxon>Bacteria division WOR-3</taxon>
    </lineage>
</organism>